<keyword evidence="3" id="KW-1185">Reference proteome</keyword>
<evidence type="ECO:0000313" key="2">
    <source>
        <dbReference type="EMBL" id="MDZ8117693.1"/>
    </source>
</evidence>
<gene>
    <name evidence="2" type="ORF">P9H32_03560</name>
</gene>
<comment type="caution">
    <text evidence="2">The sequence shown here is derived from an EMBL/GenBank/DDBJ whole genome shotgun (WGS) entry which is preliminary data.</text>
</comment>
<dbReference type="RefSeq" id="WP_322607491.1">
    <property type="nucleotide sequence ID" value="NZ_JARVCO010000002.1"/>
</dbReference>
<accession>A0ABU5MU25</accession>
<dbReference type="Gene3D" id="2.60.40.2390">
    <property type="match status" value="1"/>
</dbReference>
<dbReference type="Pfam" id="PF12975">
    <property type="entry name" value="DUF3859"/>
    <property type="match status" value="1"/>
</dbReference>
<organism evidence="2 3">
    <name type="scientific">Pontiella agarivorans</name>
    <dbReference type="NCBI Taxonomy" id="3038953"/>
    <lineage>
        <taxon>Bacteria</taxon>
        <taxon>Pseudomonadati</taxon>
        <taxon>Kiritimatiellota</taxon>
        <taxon>Kiritimatiellia</taxon>
        <taxon>Kiritimatiellales</taxon>
        <taxon>Pontiellaceae</taxon>
        <taxon>Pontiella</taxon>
    </lineage>
</organism>
<dbReference type="Proteomes" id="UP001290861">
    <property type="component" value="Unassembled WGS sequence"/>
</dbReference>
<protein>
    <submittedName>
        <fullName evidence="2">DUF3859 domain-containing protein</fullName>
    </submittedName>
</protein>
<evidence type="ECO:0000313" key="3">
    <source>
        <dbReference type="Proteomes" id="UP001290861"/>
    </source>
</evidence>
<feature type="domain" description="DUF3859" evidence="1">
    <location>
        <begin position="4"/>
        <end position="123"/>
    </location>
</feature>
<dbReference type="EMBL" id="JARVCO010000002">
    <property type="protein sequence ID" value="MDZ8117693.1"/>
    <property type="molecule type" value="Genomic_DNA"/>
</dbReference>
<dbReference type="InterPro" id="IPR024331">
    <property type="entry name" value="DUF3859"/>
</dbReference>
<reference evidence="2 3" key="1">
    <citation type="journal article" date="2024" name="Appl. Environ. Microbiol.">
        <title>Pontiella agarivorans sp. nov., a novel marine anaerobic bacterium capable of degrading macroalgal polysaccharides and fixing nitrogen.</title>
        <authorList>
            <person name="Liu N."/>
            <person name="Kivenson V."/>
            <person name="Peng X."/>
            <person name="Cui Z."/>
            <person name="Lankiewicz T.S."/>
            <person name="Gosselin K.M."/>
            <person name="English C.J."/>
            <person name="Blair E.M."/>
            <person name="O'Malley M.A."/>
            <person name="Valentine D.L."/>
        </authorList>
    </citation>
    <scope>NUCLEOTIDE SEQUENCE [LARGE SCALE GENOMIC DNA]</scope>
    <source>
        <strain evidence="2 3">NLcol2</strain>
    </source>
</reference>
<name>A0ABU5MU25_9BACT</name>
<proteinExistence type="predicted"/>
<sequence length="127" mass="14773">MAKKKPEVTMHSYGLYDGWERDSKDLPNLVKISREIKTELDIEFGYILRIQNARNGKITFRIEHPPFKDSSGREAAPFEGELYVKTNDFRFFLGDTVWAPIEDKTGAWRLITWLDGEKVADKTLHLI</sequence>
<evidence type="ECO:0000259" key="1">
    <source>
        <dbReference type="Pfam" id="PF12975"/>
    </source>
</evidence>